<dbReference type="EMBL" id="BARS01006193">
    <property type="protein sequence ID" value="GAF84207.1"/>
    <property type="molecule type" value="Genomic_DNA"/>
</dbReference>
<accession>X0T7N9</accession>
<comment type="caution">
    <text evidence="1">The sequence shown here is derived from an EMBL/GenBank/DDBJ whole genome shotgun (WGS) entry which is preliminary data.</text>
</comment>
<feature type="non-terminal residue" evidence="1">
    <location>
        <position position="307"/>
    </location>
</feature>
<sequence length="307" mass="34496">MFIPLENVLNVCHELIGAVVDASRLKYIINLGLLPVHRFEEQNMILKNDFASLIDSLSVPEGKDANRPRYERLFEQDSIKINPYTIIDLVHEESARVPTFFSALRNLISSHKLLANKASKAEFNMTYFNDSRLTTLSDKVAEFAKVQLAREKEVDISAISQIARSAHYMGSKRSLCGFLVEAISSVLPESGVVVDLMCGSGVASGAFSKIWKTYSSDAQQFCRTLAVVHGGGFNRTAAQDLLSRVLPIAKQHFNSLKKHMNDALEIEDNLFCRDTDESLLDEYRNFLRSFPTLPNETSTNLWDPQTE</sequence>
<dbReference type="AlphaFoldDB" id="X0T7N9"/>
<organism evidence="1">
    <name type="scientific">marine sediment metagenome</name>
    <dbReference type="NCBI Taxonomy" id="412755"/>
    <lineage>
        <taxon>unclassified sequences</taxon>
        <taxon>metagenomes</taxon>
        <taxon>ecological metagenomes</taxon>
    </lineage>
</organism>
<gene>
    <name evidence="1" type="ORF">S01H1_12104</name>
</gene>
<evidence type="ECO:0000313" key="1">
    <source>
        <dbReference type="EMBL" id="GAF84207.1"/>
    </source>
</evidence>
<protein>
    <submittedName>
        <fullName evidence="1">Uncharacterized protein</fullName>
    </submittedName>
</protein>
<name>X0T7N9_9ZZZZ</name>
<reference evidence="1" key="1">
    <citation type="journal article" date="2014" name="Front. Microbiol.">
        <title>High frequency of phylogenetically diverse reductive dehalogenase-homologous genes in deep subseafloor sedimentary metagenomes.</title>
        <authorList>
            <person name="Kawai M."/>
            <person name="Futagami T."/>
            <person name="Toyoda A."/>
            <person name="Takaki Y."/>
            <person name="Nishi S."/>
            <person name="Hori S."/>
            <person name="Arai W."/>
            <person name="Tsubouchi T."/>
            <person name="Morono Y."/>
            <person name="Uchiyama I."/>
            <person name="Ito T."/>
            <person name="Fujiyama A."/>
            <person name="Inagaki F."/>
            <person name="Takami H."/>
        </authorList>
    </citation>
    <scope>NUCLEOTIDE SEQUENCE</scope>
    <source>
        <strain evidence="1">Expedition CK06-06</strain>
    </source>
</reference>
<proteinExistence type="predicted"/>